<feature type="region of interest" description="Disordered" evidence="22">
    <location>
        <begin position="176"/>
        <end position="256"/>
    </location>
</feature>
<keyword evidence="10" id="KW-0832">Ubl conjugation</keyword>
<evidence type="ECO:0000256" key="13">
    <source>
        <dbReference type="ARBA" id="ARBA00023118"/>
    </source>
</evidence>
<evidence type="ECO:0000256" key="18">
    <source>
        <dbReference type="ARBA" id="ARBA00023288"/>
    </source>
</evidence>
<keyword evidence="14" id="KW-0496">Mitochondrion</keyword>
<feature type="domain" description="Caspase recruitment" evidence="23">
    <location>
        <begin position="19"/>
        <end position="106"/>
    </location>
</feature>
<keyword evidence="15" id="KW-0472">Membrane</keyword>
<accession>A0A9Q1HZQ4</accession>
<feature type="compositionally biased region" description="Polar residues" evidence="22">
    <location>
        <begin position="334"/>
        <end position="358"/>
    </location>
</feature>
<keyword evidence="8" id="KW-0812">Transmembrane</keyword>
<dbReference type="CDD" id="cd08811">
    <property type="entry name" value="CARD_IPS1"/>
    <property type="match status" value="1"/>
</dbReference>
<dbReference type="GO" id="GO:1900063">
    <property type="term" value="P:regulation of peroxisome organization"/>
    <property type="evidence" value="ECO:0007669"/>
    <property type="project" value="UniProtKB-ARBA"/>
</dbReference>
<sequence length="396" mass="42396">MDVVAWDLCESLRMSFASDRLYDGYIRRNMGTLVSKVKVREIMPHLSCLTPSDRDEIDAKRETTGNYNAMQLLLDCLKRRENWPEEFIKALECCEQWTLASEIRAEYESLRPNAAPVAPAVNAHPSPPPDPSPPNYPVQAPLQTPKVENPLPQPDPQSVAISSEQNLAPVDVEASGVAAPSQNPAASSGECLPGCSSQAPASDYTSLPPSLPPASDTLTPGPAVSAPEPQMSLVKPPVQESNMPSANATQQPVENSDPTVNQVVANDIQAHPAQGSSAQQTHTDSPAMSSPIGCPVSEDEFLSKPGTLLSFNVLVHRPSGNPAVLAPVPEEYSGNTGRLQISSSSLEGTEPSGTTVPSRNEPEENHDAVEAQELGGRCYCSEEPSLIFKKNSTFLE</sequence>
<dbReference type="GO" id="GO:0032755">
    <property type="term" value="P:positive regulation of interleukin-6 production"/>
    <property type="evidence" value="ECO:0007669"/>
    <property type="project" value="UniProtKB-ARBA"/>
</dbReference>
<evidence type="ECO:0000256" key="5">
    <source>
        <dbReference type="ARBA" id="ARBA00022553"/>
    </source>
</evidence>
<feature type="region of interest" description="Disordered" evidence="22">
    <location>
        <begin position="334"/>
        <end position="366"/>
    </location>
</feature>
<evidence type="ECO:0000256" key="19">
    <source>
        <dbReference type="ARBA" id="ARBA00071084"/>
    </source>
</evidence>
<evidence type="ECO:0000256" key="21">
    <source>
        <dbReference type="ARBA" id="ARBA00083233"/>
    </source>
</evidence>
<dbReference type="GO" id="GO:0002230">
    <property type="term" value="P:positive regulation of defense response to virus by host"/>
    <property type="evidence" value="ECO:0007669"/>
    <property type="project" value="UniProtKB-ARBA"/>
</dbReference>
<organism evidence="24 25">
    <name type="scientific">Conger conger</name>
    <name type="common">Conger eel</name>
    <name type="synonym">Muraena conger</name>
    <dbReference type="NCBI Taxonomy" id="82655"/>
    <lineage>
        <taxon>Eukaryota</taxon>
        <taxon>Metazoa</taxon>
        <taxon>Chordata</taxon>
        <taxon>Craniata</taxon>
        <taxon>Vertebrata</taxon>
        <taxon>Euteleostomi</taxon>
        <taxon>Actinopterygii</taxon>
        <taxon>Neopterygii</taxon>
        <taxon>Teleostei</taxon>
        <taxon>Anguilliformes</taxon>
        <taxon>Congridae</taxon>
        <taxon>Conger</taxon>
    </lineage>
</organism>
<keyword evidence="17" id="KW-0576">Peroxisome</keyword>
<reference evidence="24" key="1">
    <citation type="journal article" date="2023" name="Science">
        <title>Genome structures resolve the early diversification of teleost fishes.</title>
        <authorList>
            <person name="Parey E."/>
            <person name="Louis A."/>
            <person name="Montfort J."/>
            <person name="Bouchez O."/>
            <person name="Roques C."/>
            <person name="Iampietro C."/>
            <person name="Lluch J."/>
            <person name="Castinel A."/>
            <person name="Donnadieu C."/>
            <person name="Desvignes T."/>
            <person name="Floi Bucao C."/>
            <person name="Jouanno E."/>
            <person name="Wen M."/>
            <person name="Mejri S."/>
            <person name="Dirks R."/>
            <person name="Jansen H."/>
            <person name="Henkel C."/>
            <person name="Chen W.J."/>
            <person name="Zahm M."/>
            <person name="Cabau C."/>
            <person name="Klopp C."/>
            <person name="Thompson A.W."/>
            <person name="Robinson-Rechavi M."/>
            <person name="Braasch I."/>
            <person name="Lecointre G."/>
            <person name="Bobe J."/>
            <person name="Postlethwait J.H."/>
            <person name="Berthelot C."/>
            <person name="Roest Crollius H."/>
            <person name="Guiguen Y."/>
        </authorList>
    </citation>
    <scope>NUCLEOTIDE SEQUENCE</scope>
    <source>
        <strain evidence="24">Concon-B</strain>
    </source>
</reference>
<dbReference type="GO" id="GO:0032727">
    <property type="term" value="P:positive regulation of interferon-alpha production"/>
    <property type="evidence" value="ECO:0007669"/>
    <property type="project" value="UniProtKB-ARBA"/>
</dbReference>
<keyword evidence="9" id="KW-1000">Mitochondrion outer membrane</keyword>
<evidence type="ECO:0000256" key="17">
    <source>
        <dbReference type="ARBA" id="ARBA00023140"/>
    </source>
</evidence>
<dbReference type="InterPro" id="IPR031964">
    <property type="entry name" value="CARD_dom"/>
</dbReference>
<keyword evidence="11" id="KW-0391">Immunity</keyword>
<dbReference type="GO" id="GO:0045071">
    <property type="term" value="P:negative regulation of viral genome replication"/>
    <property type="evidence" value="ECO:0007669"/>
    <property type="project" value="UniProtKB-ARBA"/>
</dbReference>
<evidence type="ECO:0000256" key="20">
    <source>
        <dbReference type="ARBA" id="ARBA00082620"/>
    </source>
</evidence>
<dbReference type="GO" id="GO:0035591">
    <property type="term" value="F:signaling adaptor activity"/>
    <property type="evidence" value="ECO:0007669"/>
    <property type="project" value="UniProtKB-ARBA"/>
</dbReference>
<dbReference type="AlphaFoldDB" id="A0A9Q1HZQ4"/>
<evidence type="ECO:0000256" key="2">
    <source>
        <dbReference type="ARBA" id="ARBA00004572"/>
    </source>
</evidence>
<keyword evidence="3" id="KW-0488">Methylation</keyword>
<comment type="caution">
    <text evidence="24">The sequence shown here is derived from an EMBL/GenBank/DDBJ whole genome shotgun (WGS) entry which is preliminary data.</text>
</comment>
<name>A0A9Q1HZQ4_CONCO</name>
<feature type="region of interest" description="Disordered" evidence="22">
    <location>
        <begin position="272"/>
        <end position="298"/>
    </location>
</feature>
<dbReference type="GO" id="GO:0002753">
    <property type="term" value="P:cytoplasmic pattern recognition receptor signaling pathway"/>
    <property type="evidence" value="ECO:0007669"/>
    <property type="project" value="UniProtKB-ARBA"/>
</dbReference>
<evidence type="ECO:0000256" key="10">
    <source>
        <dbReference type="ARBA" id="ARBA00022843"/>
    </source>
</evidence>
<dbReference type="EMBL" id="JAFJMO010000007">
    <property type="protein sequence ID" value="KAJ8271815.1"/>
    <property type="molecule type" value="Genomic_DNA"/>
</dbReference>
<feature type="region of interest" description="Disordered" evidence="22">
    <location>
        <begin position="118"/>
        <end position="159"/>
    </location>
</feature>
<dbReference type="FunFam" id="1.10.533.10:FF:000063">
    <property type="entry name" value="Mitochondrial antiviral-signaling protein"/>
    <property type="match status" value="1"/>
</dbReference>
<evidence type="ECO:0000256" key="11">
    <source>
        <dbReference type="ARBA" id="ARBA00022859"/>
    </source>
</evidence>
<evidence type="ECO:0000256" key="8">
    <source>
        <dbReference type="ARBA" id="ARBA00022692"/>
    </source>
</evidence>
<keyword evidence="7" id="KW-0399">Innate immunity</keyword>
<keyword evidence="25" id="KW-1185">Reference proteome</keyword>
<dbReference type="GO" id="GO:0032728">
    <property type="term" value="P:positive regulation of interferon-beta production"/>
    <property type="evidence" value="ECO:0007669"/>
    <property type="project" value="UniProtKB-ARBA"/>
</dbReference>
<dbReference type="Gene3D" id="1.10.533.10">
    <property type="entry name" value="Death Domain, Fas"/>
    <property type="match status" value="1"/>
</dbReference>
<dbReference type="InterPro" id="IPR011029">
    <property type="entry name" value="DEATH-like_dom_sf"/>
</dbReference>
<evidence type="ECO:0000256" key="1">
    <source>
        <dbReference type="ARBA" id="ARBA00004275"/>
    </source>
</evidence>
<dbReference type="SUPFAM" id="SSF47986">
    <property type="entry name" value="DEATH domain"/>
    <property type="match status" value="1"/>
</dbReference>
<protein>
    <recommendedName>
        <fullName evidence="19">Mitochondrial antiviral-signaling protein</fullName>
    </recommendedName>
    <alternativeName>
        <fullName evidence="20">Interferon beta promoter stimulator protein 1</fullName>
    </alternativeName>
    <alternativeName>
        <fullName evidence="21">Virus-induced-signaling adapter</fullName>
    </alternativeName>
</protein>
<dbReference type="GO" id="GO:0005777">
    <property type="term" value="C:peroxisome"/>
    <property type="evidence" value="ECO:0007669"/>
    <property type="project" value="UniProtKB-SubCell"/>
</dbReference>
<dbReference type="Proteomes" id="UP001152803">
    <property type="component" value="Unassembled WGS sequence"/>
</dbReference>
<evidence type="ECO:0000256" key="16">
    <source>
        <dbReference type="ARBA" id="ARBA00023139"/>
    </source>
</evidence>
<dbReference type="OrthoDB" id="9909785at2759"/>
<comment type="subcellular location">
    <subcellularLocation>
        <location evidence="2">Mitochondrion outer membrane</location>
        <topology evidence="2">Single-pass membrane protein</topology>
    </subcellularLocation>
    <subcellularLocation>
        <location evidence="1">Peroxisome</location>
    </subcellularLocation>
</comment>
<dbReference type="GO" id="GO:0070585">
    <property type="term" value="P:protein localization to mitochondrion"/>
    <property type="evidence" value="ECO:0007669"/>
    <property type="project" value="UniProtKB-ARBA"/>
</dbReference>
<evidence type="ECO:0000256" key="9">
    <source>
        <dbReference type="ARBA" id="ARBA00022787"/>
    </source>
</evidence>
<keyword evidence="12" id="KW-1133">Transmembrane helix</keyword>
<evidence type="ECO:0000256" key="14">
    <source>
        <dbReference type="ARBA" id="ARBA00023128"/>
    </source>
</evidence>
<feature type="compositionally biased region" description="Polar residues" evidence="22">
    <location>
        <begin position="274"/>
        <end position="288"/>
    </location>
</feature>
<evidence type="ECO:0000256" key="12">
    <source>
        <dbReference type="ARBA" id="ARBA00022989"/>
    </source>
</evidence>
<dbReference type="Pfam" id="PF16739">
    <property type="entry name" value="CARD_2"/>
    <property type="match status" value="1"/>
</dbReference>
<keyword evidence="16" id="KW-0564">Palmitate</keyword>
<keyword evidence="5" id="KW-0597">Phosphoprotein</keyword>
<dbReference type="GO" id="GO:0005741">
    <property type="term" value="C:mitochondrial outer membrane"/>
    <property type="evidence" value="ECO:0007669"/>
    <property type="project" value="UniProtKB-SubCell"/>
</dbReference>
<evidence type="ECO:0000256" key="6">
    <source>
        <dbReference type="ARBA" id="ARBA00022581"/>
    </source>
</evidence>
<evidence type="ECO:0000259" key="23">
    <source>
        <dbReference type="Pfam" id="PF16739"/>
    </source>
</evidence>
<evidence type="ECO:0000256" key="22">
    <source>
        <dbReference type="SAM" id="MobiDB-lite"/>
    </source>
</evidence>
<evidence type="ECO:0000313" key="25">
    <source>
        <dbReference type="Proteomes" id="UP001152803"/>
    </source>
</evidence>
<evidence type="ECO:0000256" key="7">
    <source>
        <dbReference type="ARBA" id="ARBA00022588"/>
    </source>
</evidence>
<feature type="compositionally biased region" description="Polar residues" evidence="22">
    <location>
        <begin position="239"/>
        <end position="256"/>
    </location>
</feature>
<gene>
    <name evidence="24" type="ORF">COCON_G00106740</name>
</gene>
<keyword evidence="4" id="KW-1017">Isopeptide bond</keyword>
<keyword evidence="13" id="KW-0051">Antiviral defense</keyword>
<feature type="compositionally biased region" description="Polar residues" evidence="22">
    <location>
        <begin position="195"/>
        <end position="208"/>
    </location>
</feature>
<evidence type="ECO:0000256" key="3">
    <source>
        <dbReference type="ARBA" id="ARBA00022481"/>
    </source>
</evidence>
<keyword evidence="6" id="KW-0945">Host-virus interaction</keyword>
<evidence type="ECO:0000256" key="15">
    <source>
        <dbReference type="ARBA" id="ARBA00023136"/>
    </source>
</evidence>
<feature type="compositionally biased region" description="Pro residues" evidence="22">
    <location>
        <begin position="125"/>
        <end position="136"/>
    </location>
</feature>
<dbReference type="GO" id="GO:1900227">
    <property type="term" value="P:positive regulation of NLRP3 inflammasome complex assembly"/>
    <property type="evidence" value="ECO:0007669"/>
    <property type="project" value="UniProtKB-ARBA"/>
</dbReference>
<dbReference type="GO" id="GO:0045087">
    <property type="term" value="P:innate immune response"/>
    <property type="evidence" value="ECO:0007669"/>
    <property type="project" value="UniProtKB-KW"/>
</dbReference>
<proteinExistence type="predicted"/>
<dbReference type="InterPro" id="IPR042144">
    <property type="entry name" value="CARD_IPS1"/>
</dbReference>
<keyword evidence="18" id="KW-0449">Lipoprotein</keyword>
<dbReference type="GO" id="GO:0051607">
    <property type="term" value="P:defense response to virus"/>
    <property type="evidence" value="ECO:0007669"/>
    <property type="project" value="UniProtKB-KW"/>
</dbReference>
<evidence type="ECO:0000313" key="24">
    <source>
        <dbReference type="EMBL" id="KAJ8271815.1"/>
    </source>
</evidence>
<evidence type="ECO:0000256" key="4">
    <source>
        <dbReference type="ARBA" id="ARBA00022499"/>
    </source>
</evidence>